<dbReference type="SUPFAM" id="SSF53756">
    <property type="entry name" value="UDP-Glycosyltransferase/glycogen phosphorylase"/>
    <property type="match status" value="1"/>
</dbReference>
<sequence length="382" mass="43257">MKLLVIGEVSVVDNRSCNSRNGSFDARMLKYTEFFDSLVYFGPGQEKILELDDSKKLSYCSTAGYNKSIIGRSKLLHSSEVKENLLHIIHEFSPDLIELRVPSIFTLYCYHVVKNLKIPLMCYVAGEWSSSFAANYKFPFSSWLGNRLERTLEPIIKQCITVVTGHVLKNKYSGLADCYPYYSTTHDEVHVPTAARNNTLIYLGRLEKLKRVDLAIHVLKHINDLCHIPFRLKIYGNGPEKKGLVELSAKLGVREYVDFSSYERDRAKLRIELLSAKYLLLLSKSEGTSKVLPEAMAHGVIPVAIRGVGSNDFILNDNNGLLCDSDAHSIAASIMSVESNASCYSNMVSACYKYAKAHTLDNEQIKMWEWVFCKMKELDIHE</sequence>
<dbReference type="Pfam" id="PF00534">
    <property type="entry name" value="Glycos_transf_1"/>
    <property type="match status" value="1"/>
</dbReference>
<dbReference type="PANTHER" id="PTHR45947:SF3">
    <property type="entry name" value="SULFOQUINOVOSYL TRANSFERASE SQD2"/>
    <property type="match status" value="1"/>
</dbReference>
<dbReference type="PANTHER" id="PTHR45947">
    <property type="entry name" value="SULFOQUINOVOSYL TRANSFERASE SQD2"/>
    <property type="match status" value="1"/>
</dbReference>
<dbReference type="AlphaFoldDB" id="A0A6S6M0D8"/>
<feature type="domain" description="Glycosyl transferase family 1" evidence="1">
    <location>
        <begin position="196"/>
        <end position="355"/>
    </location>
</feature>
<dbReference type="GO" id="GO:0016757">
    <property type="term" value="F:glycosyltransferase activity"/>
    <property type="evidence" value="ECO:0007669"/>
    <property type="project" value="InterPro"/>
</dbReference>
<evidence type="ECO:0000313" key="2">
    <source>
        <dbReference type="EMBL" id="BCG47777.1"/>
    </source>
</evidence>
<dbReference type="Proteomes" id="UP000515472">
    <property type="component" value="Chromosome"/>
</dbReference>
<dbReference type="EMBL" id="AP023213">
    <property type="protein sequence ID" value="BCG47777.1"/>
    <property type="molecule type" value="Genomic_DNA"/>
</dbReference>
<dbReference type="RefSeq" id="WP_185242625.1">
    <property type="nucleotide sequence ID" value="NZ_AP023213.1"/>
</dbReference>
<evidence type="ECO:0000313" key="3">
    <source>
        <dbReference type="Proteomes" id="UP000515472"/>
    </source>
</evidence>
<protein>
    <recommendedName>
        <fullName evidence="1">Glycosyl transferase family 1 domain-containing protein</fullName>
    </recommendedName>
</protein>
<dbReference type="InterPro" id="IPR050194">
    <property type="entry name" value="Glycosyltransferase_grp1"/>
</dbReference>
<dbReference type="Gene3D" id="3.40.50.2000">
    <property type="entry name" value="Glycogen Phosphorylase B"/>
    <property type="match status" value="2"/>
</dbReference>
<accession>A0A6S6M0D8</accession>
<reference evidence="2 3" key="1">
    <citation type="submission" date="2020-06" db="EMBL/GenBank/DDBJ databases">
        <title>Interaction of electrochemicaly active bacteria, Geobacter bremensis R4 on different carbon anode.</title>
        <authorList>
            <person name="Meng L."/>
            <person name="Yoshida N."/>
        </authorList>
    </citation>
    <scope>NUCLEOTIDE SEQUENCE [LARGE SCALE GENOMIC DNA]</scope>
    <source>
        <strain evidence="2 3">R4</strain>
    </source>
</reference>
<dbReference type="KEGG" id="gbn:GEOBRER4_25270"/>
<organism evidence="2 3">
    <name type="scientific">Citrifermentans bremense</name>
    <dbReference type="NCBI Taxonomy" id="60035"/>
    <lineage>
        <taxon>Bacteria</taxon>
        <taxon>Pseudomonadati</taxon>
        <taxon>Thermodesulfobacteriota</taxon>
        <taxon>Desulfuromonadia</taxon>
        <taxon>Geobacterales</taxon>
        <taxon>Geobacteraceae</taxon>
        <taxon>Citrifermentans</taxon>
    </lineage>
</organism>
<name>A0A6S6M0D8_9BACT</name>
<proteinExistence type="predicted"/>
<evidence type="ECO:0000259" key="1">
    <source>
        <dbReference type="Pfam" id="PF00534"/>
    </source>
</evidence>
<dbReference type="InterPro" id="IPR001296">
    <property type="entry name" value="Glyco_trans_1"/>
</dbReference>
<keyword evidence="3" id="KW-1185">Reference proteome</keyword>
<gene>
    <name evidence="2" type="ORF">GEOBRER4_n2624</name>
</gene>